<dbReference type="InterPro" id="IPR054089">
    <property type="entry name" value="Cep192-like_D3"/>
</dbReference>
<feature type="non-terminal residue" evidence="9">
    <location>
        <position position="1"/>
    </location>
</feature>
<dbReference type="GO" id="GO:0016020">
    <property type="term" value="C:membrane"/>
    <property type="evidence" value="ECO:0007669"/>
    <property type="project" value="UniProtKB-SubCell"/>
</dbReference>
<dbReference type="GO" id="GO:0097729">
    <property type="term" value="C:9+2 motile cilium"/>
    <property type="evidence" value="ECO:0007669"/>
    <property type="project" value="TreeGrafter"/>
</dbReference>
<evidence type="ECO:0000256" key="2">
    <source>
        <dbReference type="ARBA" id="ARBA00006843"/>
    </source>
</evidence>
<feature type="region of interest" description="Disordered" evidence="6">
    <location>
        <begin position="1"/>
        <end position="97"/>
    </location>
</feature>
<dbReference type="GO" id="GO:0003341">
    <property type="term" value="P:cilium movement"/>
    <property type="evidence" value="ECO:0007669"/>
    <property type="project" value="InterPro"/>
</dbReference>
<reference evidence="9 10" key="1">
    <citation type="journal article" date="2021" name="Cell">
        <title>Tracing the genetic footprints of vertebrate landing in non-teleost ray-finned fishes.</title>
        <authorList>
            <person name="Bi X."/>
            <person name="Wang K."/>
            <person name="Yang L."/>
            <person name="Pan H."/>
            <person name="Jiang H."/>
            <person name="Wei Q."/>
            <person name="Fang M."/>
            <person name="Yu H."/>
            <person name="Zhu C."/>
            <person name="Cai Y."/>
            <person name="He Y."/>
            <person name="Gan X."/>
            <person name="Zeng H."/>
            <person name="Yu D."/>
            <person name="Zhu Y."/>
            <person name="Jiang H."/>
            <person name="Qiu Q."/>
            <person name="Yang H."/>
            <person name="Zhang Y.E."/>
            <person name="Wang W."/>
            <person name="Zhu M."/>
            <person name="He S."/>
            <person name="Zhang G."/>
        </authorList>
    </citation>
    <scope>NUCLEOTIDE SEQUENCE [LARGE SCALE GENOMIC DNA]</scope>
    <source>
        <strain evidence="9">Bchr_013</strain>
    </source>
</reference>
<feature type="non-terminal residue" evidence="9">
    <location>
        <position position="777"/>
    </location>
</feature>
<evidence type="ECO:0000256" key="5">
    <source>
        <dbReference type="ARBA" id="ARBA00023136"/>
    </source>
</evidence>
<evidence type="ECO:0000256" key="7">
    <source>
        <dbReference type="SAM" id="Phobius"/>
    </source>
</evidence>
<organism evidence="9 10">
    <name type="scientific">Polypterus senegalus</name>
    <name type="common">Senegal bichir</name>
    <dbReference type="NCBI Taxonomy" id="55291"/>
    <lineage>
        <taxon>Eukaryota</taxon>
        <taxon>Metazoa</taxon>
        <taxon>Chordata</taxon>
        <taxon>Craniata</taxon>
        <taxon>Vertebrata</taxon>
        <taxon>Euteleostomi</taxon>
        <taxon>Actinopterygii</taxon>
        <taxon>Polypteriformes</taxon>
        <taxon>Polypteridae</taxon>
        <taxon>Polypterus</taxon>
    </lineage>
</organism>
<comment type="caution">
    <text evidence="9">The sequence shown here is derived from an EMBL/GenBank/DDBJ whole genome shotgun (WGS) entry which is preliminary data.</text>
</comment>
<dbReference type="InterPro" id="IPR007593">
    <property type="entry name" value="CD225/Dispanin_fam"/>
</dbReference>
<sequence length="777" mass="86983">MAINTDAHFEKESLGGGGSSLPTDSQETDKLLNAASEAKGENGLKSPDSYSVSMQESDQNGHGMQFRSSSSGQLGDPQLSPSRVSLARASSSGNTAQENQRPRDYLILAILSCFCPIWPVNIVGLVYSIMGDDTLLVPIHAYPVINNLDIPSHINLPSIPLGQSKVCIIPLCCSCPIDFEFQIYEIHPHKSFIVEPLSGIIPANGQIDVIVTFTPFEYGTAQTTIQLVVSQFNSQPYVCTITGTSTPYLQIKSQNKDGEAGDISTKQLLDPQRISLLHISRTKRKLKSVQLQEKPKEVIYKDLKFPLDLSNPHAVSKVLIQQPGKLRVKEIKEVLNQAGDGLKTRQVKEAAFEQRVREDVLEEQANQLRWQVHLGKDPVSSKMRKKILEERSVELHKYKVKRGDPVKEEELKRTKSEVSVKRVLRTLGEFPNYVPKFETYLNNPWEVRYRALKRFQQAAHKVLIRIRLSNRLETLKVLVQSIKQSIKAAEADNTLGSYEPLVIDNRLKSSMRMPCIDKLLPFTLPTYSPTDQTDELVPQYYQLMGYEPVSVFETSTSYIPEALSRNLRSGAEEEIMPEVITSQSVAPEYTLEEEQDQASKQQTSVILTLTPPDGLIHPPEHDPLRIFEVIEGVMNWKTFSPAGISTLSVIPSLAISSNPRGSDPFNADLLPTDVPLPLSGLPDDLKDDIMEEIRSESERLSLTVEMIKAEFSSIESLLPDVQVTSMPVNEERELKEQQLEQYLQTFTNKLGAKVEARTNQLNLVAKSDGKNLIMELI</sequence>
<keyword evidence="3 7" id="KW-0812">Transmembrane</keyword>
<dbReference type="AlphaFoldDB" id="A0A8X8BL68"/>
<name>A0A8X8BL68_POLSE</name>
<feature type="domain" description="Cep192-like" evidence="8">
    <location>
        <begin position="154"/>
        <end position="244"/>
    </location>
</feature>
<comment type="similarity">
    <text evidence="2">Belongs to the CD225/Dispanin family.</text>
</comment>
<proteinExistence type="inferred from homology"/>
<dbReference type="Pfam" id="PF04505">
    <property type="entry name" value="CD225"/>
    <property type="match status" value="1"/>
</dbReference>
<dbReference type="InterPro" id="IPR029676">
    <property type="entry name" value="CFAP221"/>
</dbReference>
<feature type="compositionally biased region" description="Polar residues" evidence="6">
    <location>
        <begin position="48"/>
        <end position="97"/>
    </location>
</feature>
<dbReference type="GO" id="GO:0044458">
    <property type="term" value="P:motile cilium assembly"/>
    <property type="evidence" value="ECO:0007669"/>
    <property type="project" value="TreeGrafter"/>
</dbReference>
<accession>A0A8X8BL68</accession>
<dbReference type="Proteomes" id="UP000886611">
    <property type="component" value="Unassembled WGS sequence"/>
</dbReference>
<gene>
    <name evidence="9" type="primary">Cfap221</name>
    <name evidence="9" type="ORF">GTO96_0019560</name>
</gene>
<dbReference type="InterPro" id="IPR013783">
    <property type="entry name" value="Ig-like_fold"/>
</dbReference>
<evidence type="ECO:0000313" key="9">
    <source>
        <dbReference type="EMBL" id="KAG2459521.1"/>
    </source>
</evidence>
<evidence type="ECO:0000256" key="4">
    <source>
        <dbReference type="ARBA" id="ARBA00022989"/>
    </source>
</evidence>
<dbReference type="PANTHER" id="PTHR46500">
    <property type="entry name" value="CILIA- AND FLAGELLA-ASSOCIATED PROTEIN 221"/>
    <property type="match status" value="1"/>
</dbReference>
<evidence type="ECO:0000256" key="3">
    <source>
        <dbReference type="ARBA" id="ARBA00022692"/>
    </source>
</evidence>
<comment type="subcellular location">
    <subcellularLocation>
        <location evidence="1">Membrane</location>
    </subcellularLocation>
</comment>
<dbReference type="Gene3D" id="2.60.40.10">
    <property type="entry name" value="Immunoglobulins"/>
    <property type="match status" value="1"/>
</dbReference>
<evidence type="ECO:0000259" key="8">
    <source>
        <dbReference type="Pfam" id="PF22067"/>
    </source>
</evidence>
<dbReference type="Pfam" id="PF22067">
    <property type="entry name" value="Cep192_D3"/>
    <property type="match status" value="1"/>
</dbReference>
<evidence type="ECO:0000313" key="10">
    <source>
        <dbReference type="Proteomes" id="UP000886611"/>
    </source>
</evidence>
<keyword evidence="4 7" id="KW-1133">Transmembrane helix</keyword>
<evidence type="ECO:0000256" key="1">
    <source>
        <dbReference type="ARBA" id="ARBA00004370"/>
    </source>
</evidence>
<evidence type="ECO:0000256" key="6">
    <source>
        <dbReference type="SAM" id="MobiDB-lite"/>
    </source>
</evidence>
<protein>
    <submittedName>
        <fullName evidence="9">PCDP1 protein</fullName>
    </submittedName>
</protein>
<dbReference type="EMBL" id="JAATIS010005477">
    <property type="protein sequence ID" value="KAG2459521.1"/>
    <property type="molecule type" value="Genomic_DNA"/>
</dbReference>
<keyword evidence="10" id="KW-1185">Reference proteome</keyword>
<dbReference type="PANTHER" id="PTHR46500:SF1">
    <property type="entry name" value="CILIA- AND FLAGELLA-ASSOCIATED PROTEIN 221"/>
    <property type="match status" value="1"/>
</dbReference>
<keyword evidence="5 7" id="KW-0472">Membrane</keyword>
<feature type="transmembrane region" description="Helical" evidence="7">
    <location>
        <begin position="105"/>
        <end position="130"/>
    </location>
</feature>